<evidence type="ECO:0000313" key="2">
    <source>
        <dbReference type="Proteomes" id="UP001177021"/>
    </source>
</evidence>
<proteinExistence type="predicted"/>
<protein>
    <submittedName>
        <fullName evidence="1">Uncharacterized protein</fullName>
    </submittedName>
</protein>
<sequence>MSSCFVPFSSSPSPPNSSTNETLLDGLKFGKKIYFEDATSSVVVATQSNYNKTKSSMVMKKGTHFPPKCQVEGCKVDLSGSKAYYCRHKVCCMHSKSPTVVVSGLEQRFCQQCSRFHQLAEFDQGKRSCRRRLAGHNERRRKPQPKSFLTSRFPKLSPYTLDNNGKGDNFLMDASYPKFSPRNVFQTPRTSEPIPGNQTTQITWQQNNSTTPSDFFLQGTNFHGPTRHPPPMENYNEVTDSSCALSLLSNQTWYSRNTTTASVEMNNLLNFNGSIITQSPHIYTLQCYSCNLTTLCNTNTIHTFLRREIVLTRNQMPVPKKEEGFREFHFPSSLRVVFPDPIIRTPSSLREANAFPKL</sequence>
<accession>A0ACB0LTW9</accession>
<evidence type="ECO:0000313" key="1">
    <source>
        <dbReference type="EMBL" id="CAJ2673087.1"/>
    </source>
</evidence>
<comment type="caution">
    <text evidence="1">The sequence shown here is derived from an EMBL/GenBank/DDBJ whole genome shotgun (WGS) entry which is preliminary data.</text>
</comment>
<organism evidence="1 2">
    <name type="scientific">Trifolium pratense</name>
    <name type="common">Red clover</name>
    <dbReference type="NCBI Taxonomy" id="57577"/>
    <lineage>
        <taxon>Eukaryota</taxon>
        <taxon>Viridiplantae</taxon>
        <taxon>Streptophyta</taxon>
        <taxon>Embryophyta</taxon>
        <taxon>Tracheophyta</taxon>
        <taxon>Spermatophyta</taxon>
        <taxon>Magnoliopsida</taxon>
        <taxon>eudicotyledons</taxon>
        <taxon>Gunneridae</taxon>
        <taxon>Pentapetalae</taxon>
        <taxon>rosids</taxon>
        <taxon>fabids</taxon>
        <taxon>Fabales</taxon>
        <taxon>Fabaceae</taxon>
        <taxon>Papilionoideae</taxon>
        <taxon>50 kb inversion clade</taxon>
        <taxon>NPAAA clade</taxon>
        <taxon>Hologalegina</taxon>
        <taxon>IRL clade</taxon>
        <taxon>Trifolieae</taxon>
        <taxon>Trifolium</taxon>
    </lineage>
</organism>
<dbReference type="EMBL" id="CASHSV030000716">
    <property type="protein sequence ID" value="CAJ2673087.1"/>
    <property type="molecule type" value="Genomic_DNA"/>
</dbReference>
<reference evidence="1" key="1">
    <citation type="submission" date="2023-10" db="EMBL/GenBank/DDBJ databases">
        <authorList>
            <person name="Rodriguez Cubillos JULIANA M."/>
            <person name="De Vega J."/>
        </authorList>
    </citation>
    <scope>NUCLEOTIDE SEQUENCE</scope>
</reference>
<name>A0ACB0LTW9_TRIPR</name>
<keyword evidence="2" id="KW-1185">Reference proteome</keyword>
<dbReference type="Proteomes" id="UP001177021">
    <property type="component" value="Unassembled WGS sequence"/>
</dbReference>
<gene>
    <name evidence="1" type="ORF">MILVUS5_LOCUS36618</name>
</gene>